<reference evidence="1 2" key="1">
    <citation type="submission" date="2019-11" db="EMBL/GenBank/DDBJ databases">
        <authorList>
            <person name="Zhang X.Y."/>
        </authorList>
    </citation>
    <scope>NUCLEOTIDE SEQUENCE [LARGE SCALE GENOMIC DNA]</scope>
    <source>
        <strain evidence="1 2">C176</strain>
    </source>
</reference>
<dbReference type="PANTHER" id="PTHR38765">
    <property type="entry name" value="DUF484 DOMAIN-CONTAINING PROTEIN"/>
    <property type="match status" value="1"/>
</dbReference>
<dbReference type="EMBL" id="WJPP01000003">
    <property type="protein sequence ID" value="MRH78380.1"/>
    <property type="molecule type" value="Genomic_DNA"/>
</dbReference>
<organism evidence="1 2">
    <name type="scientific">Spiribacter salilacus</name>
    <dbReference type="NCBI Taxonomy" id="2664894"/>
    <lineage>
        <taxon>Bacteria</taxon>
        <taxon>Pseudomonadati</taxon>
        <taxon>Pseudomonadota</taxon>
        <taxon>Gammaproteobacteria</taxon>
        <taxon>Chromatiales</taxon>
        <taxon>Ectothiorhodospiraceae</taxon>
        <taxon>Spiribacter</taxon>
    </lineage>
</organism>
<sequence>MTRQTTKSAPIEASITEEQVLDFLRTHPDLLRRHDEVLSALDIPHDSGDAISLVEYQARVLQNKTRELSTRLEHLLWIARDNDRLAEQMHRFTLEMLSANDLEEALVALRDGLRQDFKADVVQVILIADKAPTSTIPVLAPDDAATEALQAHFSHETPVLGELDTERLQLVFGEQAADIRSAAVVPLDEPPILGFIAIGSRDPDRYHIEQGTVFLSHLGALVSRILHRAIEP</sequence>
<proteinExistence type="predicted"/>
<dbReference type="Gene3D" id="3.30.450.40">
    <property type="match status" value="1"/>
</dbReference>
<protein>
    <submittedName>
        <fullName evidence="1">DUF484 family protein</fullName>
    </submittedName>
</protein>
<dbReference type="RefSeq" id="WP_153719426.1">
    <property type="nucleotide sequence ID" value="NZ_WJPP01000003.1"/>
</dbReference>
<gene>
    <name evidence="1" type="ORF">GH984_06635</name>
</gene>
<comment type="caution">
    <text evidence="1">The sequence shown here is derived from an EMBL/GenBank/DDBJ whole genome shotgun (WGS) entry which is preliminary data.</text>
</comment>
<evidence type="ECO:0000313" key="1">
    <source>
        <dbReference type="EMBL" id="MRH78380.1"/>
    </source>
</evidence>
<dbReference type="InterPro" id="IPR007435">
    <property type="entry name" value="DUF484"/>
</dbReference>
<dbReference type="Pfam" id="PF04340">
    <property type="entry name" value="DUF484"/>
    <property type="match status" value="1"/>
</dbReference>
<dbReference type="AlphaFoldDB" id="A0A6N7QS09"/>
<name>A0A6N7QS09_9GAMM</name>
<dbReference type="Proteomes" id="UP000433788">
    <property type="component" value="Unassembled WGS sequence"/>
</dbReference>
<dbReference type="PANTHER" id="PTHR38765:SF1">
    <property type="entry name" value="DUF484 DOMAIN-CONTAINING PROTEIN"/>
    <property type="match status" value="1"/>
</dbReference>
<dbReference type="InterPro" id="IPR029016">
    <property type="entry name" value="GAF-like_dom_sf"/>
</dbReference>
<keyword evidence="2" id="KW-1185">Reference proteome</keyword>
<accession>A0A6N7QS09</accession>
<evidence type="ECO:0000313" key="2">
    <source>
        <dbReference type="Proteomes" id="UP000433788"/>
    </source>
</evidence>